<evidence type="ECO:0000259" key="1">
    <source>
        <dbReference type="Pfam" id="PF13456"/>
    </source>
</evidence>
<dbReference type="Pfam" id="PF13456">
    <property type="entry name" value="RVT_3"/>
    <property type="match status" value="1"/>
</dbReference>
<dbReference type="AlphaFoldDB" id="A0A6P6UNN6"/>
<dbReference type="GO" id="GO:0004523">
    <property type="term" value="F:RNA-DNA hybrid ribonuclease activity"/>
    <property type="evidence" value="ECO:0007669"/>
    <property type="project" value="InterPro"/>
</dbReference>
<evidence type="ECO:0000313" key="3">
    <source>
        <dbReference type="RefSeq" id="XP_027091956.1"/>
    </source>
</evidence>
<accession>A0A6P6UNN6</accession>
<name>A0A6P6UNN6_COFAR</name>
<reference evidence="2" key="1">
    <citation type="journal article" date="2025" name="Foods">
        <title>Unveiling the Microbial Signatures of Arabica Coffee Cherries: Insights into Ripeness Specific Diversity, Functional Traits, and Implications for Quality and Safety.</title>
        <authorList>
            <consortium name="RefSeq"/>
            <person name="Tenea G.N."/>
            <person name="Cifuentes V."/>
            <person name="Reyes P."/>
            <person name="Cevallos-Vallejos M."/>
        </authorList>
    </citation>
    <scope>NUCLEOTIDE SEQUENCE [LARGE SCALE GENOMIC DNA]</scope>
</reference>
<evidence type="ECO:0000313" key="2">
    <source>
        <dbReference type="Proteomes" id="UP001652660"/>
    </source>
</evidence>
<dbReference type="InterPro" id="IPR044730">
    <property type="entry name" value="RNase_H-like_dom_plant"/>
</dbReference>
<dbReference type="Proteomes" id="UP001652660">
    <property type="component" value="Chromosome 10e"/>
</dbReference>
<gene>
    <name evidence="3" type="primary">LOC113712657</name>
</gene>
<dbReference type="RefSeq" id="XP_027091956.1">
    <property type="nucleotide sequence ID" value="XM_027236155.1"/>
</dbReference>
<dbReference type="InterPro" id="IPR002156">
    <property type="entry name" value="RNaseH_domain"/>
</dbReference>
<proteinExistence type="predicted"/>
<reference evidence="3" key="2">
    <citation type="submission" date="2025-08" db="UniProtKB">
        <authorList>
            <consortium name="RefSeq"/>
        </authorList>
    </citation>
    <scope>IDENTIFICATION</scope>
    <source>
        <tissue evidence="3">Leaves</tissue>
    </source>
</reference>
<keyword evidence="2" id="KW-1185">Reference proteome</keyword>
<dbReference type="InterPro" id="IPR036397">
    <property type="entry name" value="RNaseH_sf"/>
</dbReference>
<dbReference type="PANTHER" id="PTHR47074:SF11">
    <property type="entry name" value="REVERSE TRANSCRIPTASE-LIKE PROTEIN"/>
    <property type="match status" value="1"/>
</dbReference>
<organism evidence="2 3">
    <name type="scientific">Coffea arabica</name>
    <name type="common">Arabian coffee</name>
    <dbReference type="NCBI Taxonomy" id="13443"/>
    <lineage>
        <taxon>Eukaryota</taxon>
        <taxon>Viridiplantae</taxon>
        <taxon>Streptophyta</taxon>
        <taxon>Embryophyta</taxon>
        <taxon>Tracheophyta</taxon>
        <taxon>Spermatophyta</taxon>
        <taxon>Magnoliopsida</taxon>
        <taxon>eudicotyledons</taxon>
        <taxon>Gunneridae</taxon>
        <taxon>Pentapetalae</taxon>
        <taxon>asterids</taxon>
        <taxon>lamiids</taxon>
        <taxon>Gentianales</taxon>
        <taxon>Rubiaceae</taxon>
        <taxon>Ixoroideae</taxon>
        <taxon>Gardenieae complex</taxon>
        <taxon>Bertiereae - Coffeeae clade</taxon>
        <taxon>Coffeeae</taxon>
        <taxon>Coffea</taxon>
    </lineage>
</organism>
<dbReference type="GO" id="GO:0003676">
    <property type="term" value="F:nucleic acid binding"/>
    <property type="evidence" value="ECO:0007669"/>
    <property type="project" value="InterPro"/>
</dbReference>
<dbReference type="CDD" id="cd06222">
    <property type="entry name" value="RNase_H_like"/>
    <property type="match status" value="1"/>
</dbReference>
<sequence>MEEALALRAAMLVAKRQGWRGVKFETDCKQVIDRINSGENDIDIATVLSDIERLKSSSYECCFSFTRRRSNSVSHQVAKFATNLEETAEWKSDFLVWLLELVQADYRGSCSKNCNMI</sequence>
<dbReference type="PANTHER" id="PTHR47074">
    <property type="entry name" value="BNAC02G40300D PROTEIN"/>
    <property type="match status" value="1"/>
</dbReference>
<dbReference type="Gene3D" id="3.30.420.10">
    <property type="entry name" value="Ribonuclease H-like superfamily/Ribonuclease H"/>
    <property type="match status" value="1"/>
</dbReference>
<dbReference type="GeneID" id="113712657"/>
<protein>
    <recommendedName>
        <fullName evidence="1">RNase H type-1 domain-containing protein</fullName>
    </recommendedName>
</protein>
<dbReference type="InterPro" id="IPR052929">
    <property type="entry name" value="RNase_H-like_EbsB-rel"/>
</dbReference>
<feature type="domain" description="RNase H type-1" evidence="1">
    <location>
        <begin position="3"/>
        <end position="81"/>
    </location>
</feature>